<evidence type="ECO:0000256" key="1">
    <source>
        <dbReference type="SAM" id="MobiDB-lite"/>
    </source>
</evidence>
<dbReference type="OrthoDB" id="415236at2759"/>
<dbReference type="Gene3D" id="3.30.420.10">
    <property type="entry name" value="Ribonuclease H-like superfamily/Ribonuclease H"/>
    <property type="match status" value="1"/>
</dbReference>
<organism evidence="2">
    <name type="scientific">Cladocopium goreaui</name>
    <dbReference type="NCBI Taxonomy" id="2562237"/>
    <lineage>
        <taxon>Eukaryota</taxon>
        <taxon>Sar</taxon>
        <taxon>Alveolata</taxon>
        <taxon>Dinophyceae</taxon>
        <taxon>Suessiales</taxon>
        <taxon>Symbiodiniaceae</taxon>
        <taxon>Cladocopium</taxon>
    </lineage>
</organism>
<feature type="non-terminal residue" evidence="2">
    <location>
        <position position="1"/>
    </location>
</feature>
<name>A0A9P1FJ20_9DINO</name>
<dbReference type="Proteomes" id="UP001152797">
    <property type="component" value="Unassembled WGS sequence"/>
</dbReference>
<gene>
    <name evidence="2" type="ORF">C1SCF055_LOCUS6081</name>
</gene>
<feature type="non-terminal residue" evidence="2">
    <location>
        <position position="1404"/>
    </location>
</feature>
<dbReference type="EMBL" id="CAMXCT010000380">
    <property type="protein sequence ID" value="CAI3977988.1"/>
    <property type="molecule type" value="Genomic_DNA"/>
</dbReference>
<feature type="region of interest" description="Disordered" evidence="1">
    <location>
        <begin position="770"/>
        <end position="796"/>
    </location>
</feature>
<sequence length="1404" mass="158881">ALTCLFREVLAEKSRGARFMRRNNMAEKQKRIEKTREGVPIWDGDAGTYQEFEESALLWEQSIAMHKRYLCGPRLLTELTGTARRFTVGKHPEWLSFNGGVQRLLTYLRSNLGLPQMPELTDHLSRYFRQSRRKKGETMNEYVTRKSELYARARQGLHRVMSHYEKKKPAWEKSYGGYSRPGSTDPWANYRRTPSLAGSQNLSAEEIQDDREALARPDDQAEATEDATEERSSTGPGPSGDSWSYPDWWSNDWWSTSWTPSENADWNVEAPELLPEYVQGWYLLFDSGLDTNERNMVVAALKGDFTMTRVAQELRSQWTDEDLRRRDAANRHSSWWVDENEEAESEDYDTAWVAQAHRNFNDEGLALLGEAEDVAQEALAMMERGRRTLKEARQKQHQVRMSRKYYRTNFKPFGSTSAVASGTDQKCFRCGGPHKTSSCPKAMATTTASSAEEQAAPFICFAQDQITKDHEIVEPYVPDDHEVNYLDAGFSDACPEAFFDVADTSSIGPISTQMAVEQGKAVVDGGATKTLGSVVALEKIIALNKYKHGTSRLAVQADGKPGQVQVHALDAGAGPVLFSIESLRTLGAIIDFSEDWYSDAQSTAQPVPDMPRATRKELVEELLMTFGETAPKQWSIMEIESRLLELKEANGMITQKGKVRPPMRHAMIELNKASKKKSDLVDYVNNKLMVKTRGTETIQELQRLGTKKIYQTTAASPEDPVGFGEHCSLQYHELLAQHPQYASWVVKTATEGECDYRLARLANWLQSPEAQHPMPTYKQTSSGYKNTSTPASGSNGKTENMMMQMMHALKEDVGNLKAERPHKKALLSHQRIELLEVACSADSVLSRTMQQKKGDEGAARECQRMSSGKPNVLSVQFVRSHVVQEYCDRHQIMLDIIPGEAHWKVGICEQAIQGTKTLMNKIAEDDPEVTAAEALAEATRTFNSRELIRGYSPIQHALGRAPDATGRLFPCGPSECPELLVENASGEMDRQLQRMQSAEKAFLEWTASQRLQKAKNSKPRDITNYEPGDLVYEWRKQVSGQSAIKGGSFVGPARILAVEQHRSPDGTHKQGSSIWCVRGRRLLKCSPEQLRRASEREVLLEELHAKQYDDWDFDRANRAIQESNFQAYAFYILRSTRVTEEVFAVTESTFWMDEAVAVEVPMPDIHAGSERALRDLPSYFASSLKKRSAVEVCERYLSEEERQQFRSAKAVEVSNFIAAKAFEALPEKLRPAREQAVKMRWQLQMQLAASYRHKMRKGDVIGAFLQSRKKDRNAPTEESEKTQLRALLGGVSWHAQQVTPHVSAEVGLLLSEVNKSTLETIYKANRNVYDKLETEVLSVKGAEKRTDLELLSLKSAQIRNAVEIRWIHSEAQLSNGLTKSNEHKQPHLFYRMGHKWRIVEDEER</sequence>
<reference evidence="3 4" key="2">
    <citation type="submission" date="2024-05" db="EMBL/GenBank/DDBJ databases">
        <authorList>
            <person name="Chen Y."/>
            <person name="Shah S."/>
            <person name="Dougan E. K."/>
            <person name="Thang M."/>
            <person name="Chan C."/>
        </authorList>
    </citation>
    <scope>NUCLEOTIDE SEQUENCE [LARGE SCALE GENOMIC DNA]</scope>
</reference>
<dbReference type="EMBL" id="CAMXCT020000380">
    <property type="protein sequence ID" value="CAL1131363.1"/>
    <property type="molecule type" value="Genomic_DNA"/>
</dbReference>
<reference evidence="2" key="1">
    <citation type="submission" date="2022-10" db="EMBL/GenBank/DDBJ databases">
        <authorList>
            <person name="Chen Y."/>
            <person name="Dougan E. K."/>
            <person name="Chan C."/>
            <person name="Rhodes N."/>
            <person name="Thang M."/>
        </authorList>
    </citation>
    <scope>NUCLEOTIDE SEQUENCE</scope>
</reference>
<feature type="compositionally biased region" description="Polar residues" evidence="1">
    <location>
        <begin position="777"/>
        <end position="796"/>
    </location>
</feature>
<accession>A0A9P1FJ20</accession>
<evidence type="ECO:0000313" key="4">
    <source>
        <dbReference type="Proteomes" id="UP001152797"/>
    </source>
</evidence>
<feature type="region of interest" description="Disordered" evidence="1">
    <location>
        <begin position="172"/>
        <end position="244"/>
    </location>
</feature>
<evidence type="ECO:0000313" key="3">
    <source>
        <dbReference type="EMBL" id="CAL4765300.1"/>
    </source>
</evidence>
<keyword evidence="4" id="KW-1185">Reference proteome</keyword>
<evidence type="ECO:0000313" key="2">
    <source>
        <dbReference type="EMBL" id="CAI3977988.1"/>
    </source>
</evidence>
<comment type="caution">
    <text evidence="2">The sequence shown here is derived from an EMBL/GenBank/DDBJ whole genome shotgun (WGS) entry which is preliminary data.</text>
</comment>
<feature type="compositionally biased region" description="Basic and acidic residues" evidence="1">
    <location>
        <begin position="210"/>
        <end position="219"/>
    </location>
</feature>
<dbReference type="InterPro" id="IPR036397">
    <property type="entry name" value="RNaseH_sf"/>
</dbReference>
<dbReference type="EMBL" id="CAMXCT030000380">
    <property type="protein sequence ID" value="CAL4765300.1"/>
    <property type="molecule type" value="Genomic_DNA"/>
</dbReference>
<dbReference type="GO" id="GO:0003676">
    <property type="term" value="F:nucleic acid binding"/>
    <property type="evidence" value="ECO:0007669"/>
    <property type="project" value="InterPro"/>
</dbReference>
<protein>
    <submittedName>
        <fullName evidence="2">Uncharacterized protein</fullName>
    </submittedName>
</protein>
<proteinExistence type="predicted"/>